<feature type="transmembrane region" description="Helical" evidence="1">
    <location>
        <begin position="6"/>
        <end position="23"/>
    </location>
</feature>
<gene>
    <name evidence="2" type="ORF">ACFSFX_17550</name>
</gene>
<name>A0ABW4QCF0_9MICC</name>
<keyword evidence="1" id="KW-0812">Transmembrane</keyword>
<dbReference type="Proteomes" id="UP001597307">
    <property type="component" value="Unassembled WGS sequence"/>
</dbReference>
<reference evidence="3" key="1">
    <citation type="journal article" date="2019" name="Int. J. Syst. Evol. Microbiol.">
        <title>The Global Catalogue of Microorganisms (GCM) 10K type strain sequencing project: providing services to taxonomists for standard genome sequencing and annotation.</title>
        <authorList>
            <consortium name="The Broad Institute Genomics Platform"/>
            <consortium name="The Broad Institute Genome Sequencing Center for Infectious Disease"/>
            <person name="Wu L."/>
            <person name="Ma J."/>
        </authorList>
    </citation>
    <scope>NUCLEOTIDE SEQUENCE [LARGE SCALE GENOMIC DNA]</scope>
    <source>
        <strain evidence="3">JCM 11496</strain>
    </source>
</reference>
<evidence type="ECO:0000313" key="3">
    <source>
        <dbReference type="Proteomes" id="UP001597307"/>
    </source>
</evidence>
<evidence type="ECO:0008006" key="4">
    <source>
        <dbReference type="Google" id="ProtNLM"/>
    </source>
</evidence>
<organism evidence="2 3">
    <name type="scientific">Arthrobacter flavus</name>
    <dbReference type="NCBI Taxonomy" id="95172"/>
    <lineage>
        <taxon>Bacteria</taxon>
        <taxon>Bacillati</taxon>
        <taxon>Actinomycetota</taxon>
        <taxon>Actinomycetes</taxon>
        <taxon>Micrococcales</taxon>
        <taxon>Micrococcaceae</taxon>
        <taxon>Arthrobacter</taxon>
    </lineage>
</organism>
<keyword evidence="1" id="KW-1133">Transmembrane helix</keyword>
<evidence type="ECO:0000256" key="1">
    <source>
        <dbReference type="SAM" id="Phobius"/>
    </source>
</evidence>
<keyword evidence="3" id="KW-1185">Reference proteome</keyword>
<keyword evidence="1" id="KW-0472">Membrane</keyword>
<accession>A0ABW4QCF0</accession>
<dbReference type="RefSeq" id="WP_343882082.1">
    <property type="nucleotide sequence ID" value="NZ_BAAAIJ010000059.1"/>
</dbReference>
<dbReference type="EMBL" id="JBHUGA010000067">
    <property type="protein sequence ID" value="MFD1848394.1"/>
    <property type="molecule type" value="Genomic_DNA"/>
</dbReference>
<sequence length="85" mass="9017">MKNTMIMRVIWMGAGVAIGVIAVRKLTSVADSYGPAGLNRAMGEVSDSVANFADALRTGMQERESDLRAALGVDPAEVRPDRPGQ</sequence>
<proteinExistence type="predicted"/>
<evidence type="ECO:0000313" key="2">
    <source>
        <dbReference type="EMBL" id="MFD1848394.1"/>
    </source>
</evidence>
<comment type="caution">
    <text evidence="2">The sequence shown here is derived from an EMBL/GenBank/DDBJ whole genome shotgun (WGS) entry which is preliminary data.</text>
</comment>
<protein>
    <recommendedName>
        <fullName evidence="4">Secreted protein</fullName>
    </recommendedName>
</protein>